<protein>
    <submittedName>
        <fullName evidence="1">Uncharacterized protein</fullName>
    </submittedName>
</protein>
<accession>A0A6A4MKF3</accession>
<evidence type="ECO:0000313" key="2">
    <source>
        <dbReference type="Proteomes" id="UP000447434"/>
    </source>
</evidence>
<name>A0A6A4MKF3_LUPAL</name>
<dbReference type="AlphaFoldDB" id="A0A6A4MKF3"/>
<evidence type="ECO:0000313" key="1">
    <source>
        <dbReference type="EMBL" id="KAE9584746.1"/>
    </source>
</evidence>
<sequence>MLSILFPLLILIGIFEYLRDSLVKEILGVFGLWEASETSGGLVILFYHSKIILIALQLWT</sequence>
<dbReference type="Proteomes" id="UP000447434">
    <property type="component" value="Chromosome 25"/>
</dbReference>
<organism evidence="1 2">
    <name type="scientific">Lupinus albus</name>
    <name type="common">White lupine</name>
    <name type="synonym">Lupinus termis</name>
    <dbReference type="NCBI Taxonomy" id="3870"/>
    <lineage>
        <taxon>Eukaryota</taxon>
        <taxon>Viridiplantae</taxon>
        <taxon>Streptophyta</taxon>
        <taxon>Embryophyta</taxon>
        <taxon>Tracheophyta</taxon>
        <taxon>Spermatophyta</taxon>
        <taxon>Magnoliopsida</taxon>
        <taxon>eudicotyledons</taxon>
        <taxon>Gunneridae</taxon>
        <taxon>Pentapetalae</taxon>
        <taxon>rosids</taxon>
        <taxon>fabids</taxon>
        <taxon>Fabales</taxon>
        <taxon>Fabaceae</taxon>
        <taxon>Papilionoideae</taxon>
        <taxon>50 kb inversion clade</taxon>
        <taxon>genistoids sensu lato</taxon>
        <taxon>core genistoids</taxon>
        <taxon>Genisteae</taxon>
        <taxon>Lupinus</taxon>
    </lineage>
</organism>
<comment type="caution">
    <text evidence="1">The sequence shown here is derived from an EMBL/GenBank/DDBJ whole genome shotgun (WGS) entry which is preliminary data.</text>
</comment>
<proteinExistence type="predicted"/>
<reference evidence="2" key="1">
    <citation type="journal article" date="2020" name="Nat. Commun.">
        <title>Genome sequence of the cluster root forming white lupin.</title>
        <authorList>
            <person name="Hufnagel B."/>
            <person name="Marques A."/>
            <person name="Soriano A."/>
            <person name="Marques L."/>
            <person name="Divol F."/>
            <person name="Doumas P."/>
            <person name="Sallet E."/>
            <person name="Mancinotti D."/>
            <person name="Carrere S."/>
            <person name="Marande W."/>
            <person name="Arribat S."/>
            <person name="Keller J."/>
            <person name="Huneau C."/>
            <person name="Blein T."/>
            <person name="Aime D."/>
            <person name="Laguerre M."/>
            <person name="Taylor J."/>
            <person name="Schubert V."/>
            <person name="Nelson M."/>
            <person name="Geu-Flores F."/>
            <person name="Crespi M."/>
            <person name="Gallardo-Guerrero K."/>
            <person name="Delaux P.-M."/>
            <person name="Salse J."/>
            <person name="Berges H."/>
            <person name="Guyot R."/>
            <person name="Gouzy J."/>
            <person name="Peret B."/>
        </authorList>
    </citation>
    <scope>NUCLEOTIDE SEQUENCE [LARGE SCALE GENOMIC DNA]</scope>
    <source>
        <strain evidence="2">cv. Amiga</strain>
    </source>
</reference>
<keyword evidence="2" id="KW-1185">Reference proteome</keyword>
<dbReference type="EMBL" id="WOCE01000025">
    <property type="protein sequence ID" value="KAE9584746.1"/>
    <property type="molecule type" value="Genomic_DNA"/>
</dbReference>
<gene>
    <name evidence="1" type="ORF">Lalb_Chr25g0281431</name>
</gene>